<feature type="domain" description="THAP-type" evidence="7">
    <location>
        <begin position="1"/>
        <end position="80"/>
    </location>
</feature>
<dbReference type="InterPro" id="IPR038441">
    <property type="entry name" value="THAP_Znf_sf"/>
</dbReference>
<dbReference type="PROSITE" id="PS50950">
    <property type="entry name" value="ZF_THAP"/>
    <property type="match status" value="1"/>
</dbReference>
<evidence type="ECO:0000256" key="4">
    <source>
        <dbReference type="ARBA" id="ARBA00023125"/>
    </source>
</evidence>
<dbReference type="GO" id="GO:0003677">
    <property type="term" value="F:DNA binding"/>
    <property type="evidence" value="ECO:0007669"/>
    <property type="project" value="UniProtKB-UniRule"/>
</dbReference>
<evidence type="ECO:0000256" key="6">
    <source>
        <dbReference type="SAM" id="Coils"/>
    </source>
</evidence>
<keyword evidence="4 5" id="KW-0238">DNA-binding</keyword>
<name>A0A8C4RMF3_ERPCA</name>
<dbReference type="AlphaFoldDB" id="A0A8C4RMF3"/>
<dbReference type="SUPFAM" id="SSF57716">
    <property type="entry name" value="Glucocorticoid receptor-like (DNA-binding domain)"/>
    <property type="match status" value="1"/>
</dbReference>
<accession>A0A8C4RMF3</accession>
<dbReference type="GO" id="GO:0008270">
    <property type="term" value="F:zinc ion binding"/>
    <property type="evidence" value="ECO:0007669"/>
    <property type="project" value="UniProtKB-KW"/>
</dbReference>
<reference evidence="8" key="2">
    <citation type="submission" date="2025-08" db="UniProtKB">
        <authorList>
            <consortium name="Ensembl"/>
        </authorList>
    </citation>
    <scope>IDENTIFICATION</scope>
</reference>
<reference evidence="8" key="1">
    <citation type="submission" date="2021-06" db="EMBL/GenBank/DDBJ databases">
        <authorList>
            <consortium name="Wellcome Sanger Institute Data Sharing"/>
        </authorList>
    </citation>
    <scope>NUCLEOTIDE SEQUENCE [LARGE SCALE GENOMIC DNA]</scope>
</reference>
<keyword evidence="9" id="KW-1185">Reference proteome</keyword>
<evidence type="ECO:0000259" key="7">
    <source>
        <dbReference type="PROSITE" id="PS50950"/>
    </source>
</evidence>
<gene>
    <name evidence="8" type="primary">THAP2</name>
</gene>
<protein>
    <submittedName>
        <fullName evidence="8">THAP domain containing 2</fullName>
    </submittedName>
</protein>
<proteinExistence type="predicted"/>
<dbReference type="PANTHER" id="PTHR47696">
    <property type="entry name" value="THAP DOMAIN-CONTAINING PROTEIN 2"/>
    <property type="match status" value="1"/>
</dbReference>
<evidence type="ECO:0000256" key="2">
    <source>
        <dbReference type="ARBA" id="ARBA00022771"/>
    </source>
</evidence>
<evidence type="ECO:0000256" key="1">
    <source>
        <dbReference type="ARBA" id="ARBA00022723"/>
    </source>
</evidence>
<feature type="coiled-coil region" evidence="6">
    <location>
        <begin position="134"/>
        <end position="161"/>
    </location>
</feature>
<evidence type="ECO:0000313" key="8">
    <source>
        <dbReference type="Ensembl" id="ENSECRP00000004646.1"/>
    </source>
</evidence>
<dbReference type="InterPro" id="IPR006612">
    <property type="entry name" value="THAP_Znf"/>
</dbReference>
<reference evidence="8" key="3">
    <citation type="submission" date="2025-09" db="UniProtKB">
        <authorList>
            <consortium name="Ensembl"/>
        </authorList>
    </citation>
    <scope>IDENTIFICATION</scope>
</reference>
<dbReference type="PANTHER" id="PTHR47696:SF1">
    <property type="entry name" value="THAP DOMAIN-CONTAINING PROTEIN 2"/>
    <property type="match status" value="1"/>
</dbReference>
<evidence type="ECO:0000256" key="3">
    <source>
        <dbReference type="ARBA" id="ARBA00022833"/>
    </source>
</evidence>
<keyword evidence="2 5" id="KW-0863">Zinc-finger</keyword>
<evidence type="ECO:0000256" key="5">
    <source>
        <dbReference type="PROSITE-ProRule" id="PRU00309"/>
    </source>
</evidence>
<keyword evidence="6" id="KW-0175">Coiled coil</keyword>
<organism evidence="8 9">
    <name type="scientific">Erpetoichthys calabaricus</name>
    <name type="common">Rope fish</name>
    <name type="synonym">Calamoichthys calabaricus</name>
    <dbReference type="NCBI Taxonomy" id="27687"/>
    <lineage>
        <taxon>Eukaryota</taxon>
        <taxon>Metazoa</taxon>
        <taxon>Chordata</taxon>
        <taxon>Craniata</taxon>
        <taxon>Vertebrata</taxon>
        <taxon>Euteleostomi</taxon>
        <taxon>Actinopterygii</taxon>
        <taxon>Polypteriformes</taxon>
        <taxon>Polypteridae</taxon>
        <taxon>Erpetoichthys</taxon>
    </lineage>
</organism>
<dbReference type="Gene3D" id="6.20.210.20">
    <property type="entry name" value="THAP domain"/>
    <property type="match status" value="1"/>
</dbReference>
<dbReference type="InterPro" id="IPR026521">
    <property type="entry name" value="THAP2"/>
</dbReference>
<keyword evidence="3" id="KW-0862">Zinc</keyword>
<dbReference type="OrthoDB" id="7312725at2759"/>
<dbReference type="SMART" id="SM00980">
    <property type="entry name" value="THAP"/>
    <property type="match status" value="1"/>
</dbReference>
<evidence type="ECO:0000313" key="9">
    <source>
        <dbReference type="Proteomes" id="UP000694620"/>
    </source>
</evidence>
<dbReference type="GeneTree" id="ENSGT00940000161088"/>
<dbReference type="Pfam" id="PF05485">
    <property type="entry name" value="THAP"/>
    <property type="match status" value="1"/>
</dbReference>
<sequence length="218" mass="24691">MPTSCSAMGCSSVYSKNGSVSFHRFPVDPKRKEIWIQNVRRENFIPGRYHFLCSKHFQPSCFDLTGQTKRLRGDAVPTVFINDSGSKCKEQLDHGPPSGQVNTDDTINPTGSNWLVHLDHNYNFRDPQQAKQRVVILERKLSLLRKKLKTFKQKERRAKRRQMRKAVAVLKPGLLPATSNETPAPVPLLSPSLPPPPPPLFVFLPLNTSDRVSQEQLP</sequence>
<dbReference type="Ensembl" id="ENSECRT00000004726.1">
    <property type="protein sequence ID" value="ENSECRP00000004646.1"/>
    <property type="gene ID" value="ENSECRG00000003165.1"/>
</dbReference>
<keyword evidence="1" id="KW-0479">Metal-binding</keyword>
<dbReference type="Proteomes" id="UP000694620">
    <property type="component" value="Chromosome 1"/>
</dbReference>
<dbReference type="SMART" id="SM00692">
    <property type="entry name" value="DM3"/>
    <property type="match status" value="1"/>
</dbReference>